<keyword evidence="5" id="KW-0547">Nucleotide-binding</keyword>
<comment type="similarity">
    <text evidence="3">Belongs to the DEAD box helicase family. DEAH subfamily. DDX11/CHL1 sub-subfamily.</text>
</comment>
<dbReference type="Pfam" id="PF13307">
    <property type="entry name" value="Helicase_C_2"/>
    <property type="match status" value="1"/>
</dbReference>
<dbReference type="PROSITE" id="PS00690">
    <property type="entry name" value="DEAH_ATP_HELICASE"/>
    <property type="match status" value="1"/>
</dbReference>
<accession>A0AAV9AKF9</accession>
<sequence>MGDNQPPQSRRFPSFPYEPYPIQLDFMSALYDSLDSGGIAMLESPTGTGKTLSIICSALQWIMDQKQRQPPKEPSTTHAGREDEPDWMRDFVIPIDPKKPSPPPLKELNKKKKKGLVGFGLENHPKKENKSSVEKPIKGRSSVVELDEEEEFLVEDYESEEEGLMGKSKRKGGIHVDSSSGDDGETEEEEVSPKVFFSSRTHSQLMQFMEELRKTAFASQLKTVCLGSRKNLCINPEVRKLGSSNRINERCLELQKNRKDHRTTVSKVKVVLEWTSTIAAMKYDAIFSDSMKVRSSGGKIQRTKVSCGCPMLSKNKLQKQFRDEAYKLHAVDIEDLVHLGNKTGTCPYYGSRSMVPAADLVVLPYQSLLLKSAGISLNLNLRNSIVIIDEAHNLADSLTSMYNSKITLSQLRQVHSLLEIYFNRFRTRLGAGNRRYIQTLMVITKAFLRYLENTSTMPLNSCGVETDFDKKPVMDASLTINEFLFSLDIDNINLIKLQRYVKESNIIYKVSGYGTKMVSLQSGTEVGDNGTPSGVEGSVVSGFQALVGILLSLTYDDTDGRIIVSKQSYTSLGHQDDAYLKFVMLSGERIFSEIVDQAHTVVLTGGTLQPIEETRVRLFPGLSLERLHFFSCNHIVPPESILPVAVSRGPSGMPFDFSYNTRSFPGMIEELGRLVCNLVTVVPEGIVVFFSSFEYEGQVYEAWKSSGILTRILQKKHLFREPRSNVDIETVLREYKESIISSSRTPKEEPILRGALLLAIVGGKISEGINFSDGFGRCIVMVGLPYPSPTDVELMERVRHLDGLGESTAPKPTENDKICSGFEILRRCNGRGKEYYENLCMKAVNQSIGRAIRHINDYAAVLLVDSRYASNPLKNSSSHPTNKLPLWIRNRLVSSTENYGEVHREGLHDLNCLLWVFNKQKGSQAM</sequence>
<evidence type="ECO:0000256" key="3">
    <source>
        <dbReference type="ARBA" id="ARBA00008435"/>
    </source>
</evidence>
<dbReference type="GO" id="GO:0006139">
    <property type="term" value="P:nucleobase-containing compound metabolic process"/>
    <property type="evidence" value="ECO:0007669"/>
    <property type="project" value="InterPro"/>
</dbReference>
<dbReference type="InterPro" id="IPR002464">
    <property type="entry name" value="DNA/RNA_helicase_DEAH_CS"/>
</dbReference>
<keyword evidence="6" id="KW-0378">Hydrolase</keyword>
<dbReference type="InterPro" id="IPR045028">
    <property type="entry name" value="DinG/Rad3-like"/>
</dbReference>
<dbReference type="InterPro" id="IPR027417">
    <property type="entry name" value="P-loop_NTPase"/>
</dbReference>
<evidence type="ECO:0000256" key="12">
    <source>
        <dbReference type="ARBA" id="ARBA00023242"/>
    </source>
</evidence>
<keyword evidence="10" id="KW-0411">Iron-sulfur</keyword>
<evidence type="ECO:0000313" key="15">
    <source>
        <dbReference type="EMBL" id="KAK1264698.1"/>
    </source>
</evidence>
<feature type="compositionally biased region" description="Acidic residues" evidence="13">
    <location>
        <begin position="180"/>
        <end position="190"/>
    </location>
</feature>
<dbReference type="GO" id="GO:0006974">
    <property type="term" value="P:DNA damage response"/>
    <property type="evidence" value="ECO:0007669"/>
    <property type="project" value="UniProtKB-ARBA"/>
</dbReference>
<keyword evidence="11" id="KW-0413">Isomerase</keyword>
<dbReference type="InterPro" id="IPR006555">
    <property type="entry name" value="ATP-dep_Helicase_C"/>
</dbReference>
<evidence type="ECO:0000256" key="6">
    <source>
        <dbReference type="ARBA" id="ARBA00022801"/>
    </source>
</evidence>
<keyword evidence="12" id="KW-0539">Nucleus</keyword>
<dbReference type="SUPFAM" id="SSF52540">
    <property type="entry name" value="P-loop containing nucleoside triphosphate hydrolases"/>
    <property type="match status" value="1"/>
</dbReference>
<dbReference type="GO" id="GO:0003677">
    <property type="term" value="F:DNA binding"/>
    <property type="evidence" value="ECO:0007669"/>
    <property type="project" value="InterPro"/>
</dbReference>
<evidence type="ECO:0000256" key="4">
    <source>
        <dbReference type="ARBA" id="ARBA00022723"/>
    </source>
</evidence>
<evidence type="ECO:0000259" key="14">
    <source>
        <dbReference type="PROSITE" id="PS51193"/>
    </source>
</evidence>
<dbReference type="PANTHER" id="PTHR11472:SF41">
    <property type="entry name" value="ATP-DEPENDENT DNA HELICASE DDX11-RELATED"/>
    <property type="match status" value="1"/>
</dbReference>
<dbReference type="InterPro" id="IPR006554">
    <property type="entry name" value="Helicase-like_DEXD_c2"/>
</dbReference>
<comment type="cofactor">
    <cofactor evidence="1">
        <name>[4Fe-4S] cluster</name>
        <dbReference type="ChEBI" id="CHEBI:49883"/>
    </cofactor>
</comment>
<dbReference type="InterPro" id="IPR013020">
    <property type="entry name" value="Rad3/Chl1-like"/>
</dbReference>
<name>A0AAV9AKF9_ACOGR</name>
<dbReference type="GO" id="GO:0016818">
    <property type="term" value="F:hydrolase activity, acting on acid anhydrides, in phosphorus-containing anhydrides"/>
    <property type="evidence" value="ECO:0007669"/>
    <property type="project" value="InterPro"/>
</dbReference>
<feature type="region of interest" description="Disordered" evidence="13">
    <location>
        <begin position="155"/>
        <end position="195"/>
    </location>
</feature>
<feature type="compositionally biased region" description="Basic and acidic residues" evidence="13">
    <location>
        <begin position="123"/>
        <end position="136"/>
    </location>
</feature>
<dbReference type="AlphaFoldDB" id="A0AAV9AKF9"/>
<dbReference type="GO" id="GO:0051536">
    <property type="term" value="F:iron-sulfur cluster binding"/>
    <property type="evidence" value="ECO:0007669"/>
    <property type="project" value="UniProtKB-KW"/>
</dbReference>
<dbReference type="EMBL" id="JAUJYN010000008">
    <property type="protein sequence ID" value="KAK1264698.1"/>
    <property type="molecule type" value="Genomic_DNA"/>
</dbReference>
<dbReference type="Gene3D" id="3.40.50.300">
    <property type="entry name" value="P-loop containing nucleotide triphosphate hydrolases"/>
    <property type="match status" value="3"/>
</dbReference>
<reference evidence="15" key="2">
    <citation type="submission" date="2023-06" db="EMBL/GenBank/DDBJ databases">
        <authorList>
            <person name="Ma L."/>
            <person name="Liu K.-W."/>
            <person name="Li Z."/>
            <person name="Hsiao Y.-Y."/>
            <person name="Qi Y."/>
            <person name="Fu T."/>
            <person name="Tang G."/>
            <person name="Zhang D."/>
            <person name="Sun W.-H."/>
            <person name="Liu D.-K."/>
            <person name="Li Y."/>
            <person name="Chen G.-Z."/>
            <person name="Liu X.-D."/>
            <person name="Liao X.-Y."/>
            <person name="Jiang Y.-T."/>
            <person name="Yu X."/>
            <person name="Hao Y."/>
            <person name="Huang J."/>
            <person name="Zhao X.-W."/>
            <person name="Ke S."/>
            <person name="Chen Y.-Y."/>
            <person name="Wu W.-L."/>
            <person name="Hsu J.-L."/>
            <person name="Lin Y.-F."/>
            <person name="Huang M.-D."/>
            <person name="Li C.-Y."/>
            <person name="Huang L."/>
            <person name="Wang Z.-W."/>
            <person name="Zhao X."/>
            <person name="Zhong W.-Y."/>
            <person name="Peng D.-H."/>
            <person name="Ahmad S."/>
            <person name="Lan S."/>
            <person name="Zhang J.-S."/>
            <person name="Tsai W.-C."/>
            <person name="Van De Peer Y."/>
            <person name="Liu Z.-J."/>
        </authorList>
    </citation>
    <scope>NUCLEOTIDE SEQUENCE</scope>
    <source>
        <strain evidence="15">SCP</strain>
        <tissue evidence="15">Leaves</tissue>
    </source>
</reference>
<dbReference type="GO" id="GO:0005634">
    <property type="term" value="C:nucleus"/>
    <property type="evidence" value="ECO:0007669"/>
    <property type="project" value="UniProtKB-SubCell"/>
</dbReference>
<dbReference type="Pfam" id="PF06733">
    <property type="entry name" value="DEAD_2"/>
    <property type="match status" value="1"/>
</dbReference>
<dbReference type="CDD" id="cd18788">
    <property type="entry name" value="SF2_C_XPD"/>
    <property type="match status" value="1"/>
</dbReference>
<dbReference type="Proteomes" id="UP001179952">
    <property type="component" value="Unassembled WGS sequence"/>
</dbReference>
<organism evidence="15 16">
    <name type="scientific">Acorus gramineus</name>
    <name type="common">Dwarf sweet flag</name>
    <dbReference type="NCBI Taxonomy" id="55184"/>
    <lineage>
        <taxon>Eukaryota</taxon>
        <taxon>Viridiplantae</taxon>
        <taxon>Streptophyta</taxon>
        <taxon>Embryophyta</taxon>
        <taxon>Tracheophyta</taxon>
        <taxon>Spermatophyta</taxon>
        <taxon>Magnoliopsida</taxon>
        <taxon>Liliopsida</taxon>
        <taxon>Acoraceae</taxon>
        <taxon>Acorus</taxon>
    </lineage>
</organism>
<dbReference type="FunFam" id="3.40.50.300:FF:001250">
    <property type="entry name" value="Putative ATP-dependent RNA helicase DDX11"/>
    <property type="match status" value="1"/>
</dbReference>
<evidence type="ECO:0000256" key="9">
    <source>
        <dbReference type="ARBA" id="ARBA00023004"/>
    </source>
</evidence>
<dbReference type="NCBIfam" id="TIGR00604">
    <property type="entry name" value="rad3"/>
    <property type="match status" value="1"/>
</dbReference>
<evidence type="ECO:0000256" key="5">
    <source>
        <dbReference type="ARBA" id="ARBA00022741"/>
    </source>
</evidence>
<evidence type="ECO:0000256" key="7">
    <source>
        <dbReference type="ARBA" id="ARBA00022806"/>
    </source>
</evidence>
<keyword evidence="9" id="KW-0408">Iron</keyword>
<comment type="subcellular location">
    <subcellularLocation>
        <location evidence="2">Nucleus</location>
    </subcellularLocation>
</comment>
<dbReference type="InterPro" id="IPR014001">
    <property type="entry name" value="Helicase_ATP-bd"/>
</dbReference>
<dbReference type="GO" id="GO:0003678">
    <property type="term" value="F:DNA helicase activity"/>
    <property type="evidence" value="ECO:0007669"/>
    <property type="project" value="InterPro"/>
</dbReference>
<feature type="region of interest" description="Disordered" evidence="13">
    <location>
        <begin position="65"/>
        <end position="136"/>
    </location>
</feature>
<evidence type="ECO:0000256" key="13">
    <source>
        <dbReference type="SAM" id="MobiDB-lite"/>
    </source>
</evidence>
<gene>
    <name evidence="15" type="ORF">QJS04_geneDACA023598</name>
</gene>
<dbReference type="PROSITE" id="PS51193">
    <property type="entry name" value="HELICASE_ATP_BIND_2"/>
    <property type="match status" value="1"/>
</dbReference>
<evidence type="ECO:0000256" key="11">
    <source>
        <dbReference type="ARBA" id="ARBA00023235"/>
    </source>
</evidence>
<keyword evidence="4" id="KW-0479">Metal-binding</keyword>
<keyword evidence="16" id="KW-1185">Reference proteome</keyword>
<feature type="compositionally biased region" description="Basic and acidic residues" evidence="13">
    <location>
        <begin position="79"/>
        <end position="89"/>
    </location>
</feature>
<dbReference type="PANTHER" id="PTHR11472">
    <property type="entry name" value="DNA REPAIR DEAD HELICASE RAD3/XP-D SUBFAMILY MEMBER"/>
    <property type="match status" value="1"/>
</dbReference>
<reference evidence="15" key="1">
    <citation type="journal article" date="2023" name="Nat. Commun.">
        <title>Diploid and tetraploid genomes of Acorus and the evolution of monocots.</title>
        <authorList>
            <person name="Ma L."/>
            <person name="Liu K.W."/>
            <person name="Li Z."/>
            <person name="Hsiao Y.Y."/>
            <person name="Qi Y."/>
            <person name="Fu T."/>
            <person name="Tang G.D."/>
            <person name="Zhang D."/>
            <person name="Sun W.H."/>
            <person name="Liu D.K."/>
            <person name="Li Y."/>
            <person name="Chen G.Z."/>
            <person name="Liu X.D."/>
            <person name="Liao X.Y."/>
            <person name="Jiang Y.T."/>
            <person name="Yu X."/>
            <person name="Hao Y."/>
            <person name="Huang J."/>
            <person name="Zhao X.W."/>
            <person name="Ke S."/>
            <person name="Chen Y.Y."/>
            <person name="Wu W.L."/>
            <person name="Hsu J.L."/>
            <person name="Lin Y.F."/>
            <person name="Huang M.D."/>
            <person name="Li C.Y."/>
            <person name="Huang L."/>
            <person name="Wang Z.W."/>
            <person name="Zhao X."/>
            <person name="Zhong W.Y."/>
            <person name="Peng D.H."/>
            <person name="Ahmad S."/>
            <person name="Lan S."/>
            <person name="Zhang J.S."/>
            <person name="Tsai W.C."/>
            <person name="Van de Peer Y."/>
            <person name="Liu Z.J."/>
        </authorList>
    </citation>
    <scope>NUCLEOTIDE SEQUENCE</scope>
    <source>
        <strain evidence="15">SCP</strain>
    </source>
</reference>
<feature type="domain" description="Helicase ATP-binding" evidence="14">
    <location>
        <begin position="9"/>
        <end position="441"/>
    </location>
</feature>
<dbReference type="GO" id="GO:0046872">
    <property type="term" value="F:metal ion binding"/>
    <property type="evidence" value="ECO:0007669"/>
    <property type="project" value="UniProtKB-KW"/>
</dbReference>
<evidence type="ECO:0000256" key="1">
    <source>
        <dbReference type="ARBA" id="ARBA00001966"/>
    </source>
</evidence>
<dbReference type="InterPro" id="IPR014013">
    <property type="entry name" value="Helic_SF1/SF2_ATP-bd_DinG/Rad3"/>
</dbReference>
<evidence type="ECO:0000256" key="2">
    <source>
        <dbReference type="ARBA" id="ARBA00004123"/>
    </source>
</evidence>
<dbReference type="GO" id="GO:0005524">
    <property type="term" value="F:ATP binding"/>
    <property type="evidence" value="ECO:0007669"/>
    <property type="project" value="UniProtKB-KW"/>
</dbReference>
<keyword evidence="7 15" id="KW-0347">Helicase</keyword>
<dbReference type="SMART" id="SM00488">
    <property type="entry name" value="DEXDc2"/>
    <property type="match status" value="1"/>
</dbReference>
<dbReference type="GO" id="GO:0034085">
    <property type="term" value="P:establishment of sister chromatid cohesion"/>
    <property type="evidence" value="ECO:0007669"/>
    <property type="project" value="TreeGrafter"/>
</dbReference>
<dbReference type="SMART" id="SM00487">
    <property type="entry name" value="DEXDc"/>
    <property type="match status" value="1"/>
</dbReference>
<evidence type="ECO:0000256" key="8">
    <source>
        <dbReference type="ARBA" id="ARBA00022840"/>
    </source>
</evidence>
<dbReference type="SMART" id="SM00491">
    <property type="entry name" value="HELICc2"/>
    <property type="match status" value="1"/>
</dbReference>
<comment type="caution">
    <text evidence="15">The sequence shown here is derived from an EMBL/GenBank/DDBJ whole genome shotgun (WGS) entry which is preliminary data.</text>
</comment>
<protein>
    <submittedName>
        <fullName evidence="15">DNA repair helicase UVH6</fullName>
    </submittedName>
</protein>
<keyword evidence="8" id="KW-0067">ATP-binding</keyword>
<dbReference type="InterPro" id="IPR010614">
    <property type="entry name" value="RAD3-like_helicase_DEAD"/>
</dbReference>
<evidence type="ECO:0000313" key="16">
    <source>
        <dbReference type="Proteomes" id="UP001179952"/>
    </source>
</evidence>
<evidence type="ECO:0000256" key="10">
    <source>
        <dbReference type="ARBA" id="ARBA00023014"/>
    </source>
</evidence>
<proteinExistence type="inferred from homology"/>